<dbReference type="Proteomes" id="UP000595224">
    <property type="component" value="Chromosome"/>
</dbReference>
<keyword evidence="2" id="KW-0732">Signal</keyword>
<feature type="region of interest" description="Disordered" evidence="1">
    <location>
        <begin position="153"/>
        <end position="188"/>
    </location>
</feature>
<dbReference type="EMBL" id="CP064936">
    <property type="protein sequence ID" value="QQA01255.1"/>
    <property type="molecule type" value="Genomic_DNA"/>
</dbReference>
<proteinExistence type="predicted"/>
<evidence type="ECO:0000256" key="2">
    <source>
        <dbReference type="SAM" id="SignalP"/>
    </source>
</evidence>
<gene>
    <name evidence="3" type="ORF">IWA51_01120</name>
</gene>
<dbReference type="KEGG" id="tper:IWA51_01120"/>
<feature type="chain" id="PRO_5032902017" description="Lipoprotein" evidence="2">
    <location>
        <begin position="22"/>
        <end position="188"/>
    </location>
</feature>
<name>A0A7T3V5S6_9SPIR</name>
<protein>
    <recommendedName>
        <fullName evidence="5">Lipoprotein</fullName>
    </recommendedName>
</protein>
<organism evidence="3 4">
    <name type="scientific">Treponema peruense</name>
    <dbReference type="NCBI Taxonomy" id="2787628"/>
    <lineage>
        <taxon>Bacteria</taxon>
        <taxon>Pseudomonadati</taxon>
        <taxon>Spirochaetota</taxon>
        <taxon>Spirochaetia</taxon>
        <taxon>Spirochaetales</taxon>
        <taxon>Treponemataceae</taxon>
        <taxon>Treponema</taxon>
    </lineage>
</organism>
<evidence type="ECO:0008006" key="5">
    <source>
        <dbReference type="Google" id="ProtNLM"/>
    </source>
</evidence>
<dbReference type="AlphaFoldDB" id="A0A7T3V5S6"/>
<evidence type="ECO:0000313" key="4">
    <source>
        <dbReference type="Proteomes" id="UP000595224"/>
    </source>
</evidence>
<dbReference type="RefSeq" id="WP_198442841.1">
    <property type="nucleotide sequence ID" value="NZ_CBCSHE010000013.1"/>
</dbReference>
<accession>A0A7T3V5S6</accession>
<evidence type="ECO:0000256" key="1">
    <source>
        <dbReference type="SAM" id="MobiDB-lite"/>
    </source>
</evidence>
<reference evidence="3 4" key="1">
    <citation type="submission" date="2020-11" db="EMBL/GenBank/DDBJ databases">
        <title>Treponema Peruensis nv. sp., first commensal Treponema isolated from human feces.</title>
        <authorList>
            <person name="Belkhou C."/>
            <person name="Raes J."/>
        </authorList>
    </citation>
    <scope>NUCLEOTIDE SEQUENCE [LARGE SCALE GENOMIC DNA]</scope>
    <source>
        <strain evidence="3 4">RCC2812</strain>
    </source>
</reference>
<feature type="signal peptide" evidence="2">
    <location>
        <begin position="1"/>
        <end position="21"/>
    </location>
</feature>
<sequence length="188" mass="19445">MKKIICSMVAAVAAFALVSCASAPKSSKASDVDLSGYTMVTLADPTDYSAAMDVIVLGALENTRLNVLGSAETMTSAEFATNELLLVKYGFIQSAGEATAVVTFIDALTLKPVAACYGTKTLGASGSTDMIKAMQEALKAAQILIKKTAPGYTEEVAAPEQSEEEADVAEEVSEPTDAESVAAEETEA</sequence>
<evidence type="ECO:0000313" key="3">
    <source>
        <dbReference type="EMBL" id="QQA01255.1"/>
    </source>
</evidence>
<keyword evidence="4" id="KW-1185">Reference proteome</keyword>
<feature type="compositionally biased region" description="Acidic residues" evidence="1">
    <location>
        <begin position="161"/>
        <end position="188"/>
    </location>
</feature>
<dbReference type="PROSITE" id="PS51257">
    <property type="entry name" value="PROKAR_LIPOPROTEIN"/>
    <property type="match status" value="1"/>
</dbReference>